<evidence type="ECO:0000313" key="2">
    <source>
        <dbReference type="EMBL" id="MDY0406564.1"/>
    </source>
</evidence>
<evidence type="ECO:0000256" key="1">
    <source>
        <dbReference type="SAM" id="MobiDB-lite"/>
    </source>
</evidence>
<keyword evidence="3" id="KW-1185">Reference proteome</keyword>
<name>A0ABU5CJM9_9BACI</name>
<dbReference type="EMBL" id="JAROCA020000002">
    <property type="protein sequence ID" value="MDY0406564.1"/>
    <property type="molecule type" value="Genomic_DNA"/>
</dbReference>
<organism evidence="2 3">
    <name type="scientific">Tigheibacillus jepli</name>
    <dbReference type="NCBI Taxonomy" id="3035914"/>
    <lineage>
        <taxon>Bacteria</taxon>
        <taxon>Bacillati</taxon>
        <taxon>Bacillota</taxon>
        <taxon>Bacilli</taxon>
        <taxon>Bacillales</taxon>
        <taxon>Bacillaceae</taxon>
        <taxon>Tigheibacillus</taxon>
    </lineage>
</organism>
<protein>
    <submittedName>
        <fullName evidence="2">Uncharacterized protein</fullName>
    </submittedName>
</protein>
<gene>
    <name evidence="2" type="ORF">P5G51_015390</name>
</gene>
<accession>A0ABU5CJM9</accession>
<dbReference type="Proteomes" id="UP001228376">
    <property type="component" value="Unassembled WGS sequence"/>
</dbReference>
<sequence length="61" mass="6992">MQKSRSRIYKAAHKTDKTAPKNKQAALPHKIKKLQIKVLKRNPKTARMAALPIFKNKAKVE</sequence>
<proteinExistence type="predicted"/>
<reference evidence="2 3" key="1">
    <citation type="submission" date="2023-10" db="EMBL/GenBank/DDBJ databases">
        <title>179-bfca-hs.</title>
        <authorList>
            <person name="Miliotis G."/>
            <person name="Sengupta P."/>
            <person name="Hameed A."/>
            <person name="Chuvochina M."/>
            <person name="Mcdonagh F."/>
            <person name="Simpson A.C."/>
            <person name="Singh N.K."/>
            <person name="Rekha P.D."/>
            <person name="Raman K."/>
            <person name="Hugenholtz P."/>
            <person name="Venkateswaran K."/>
        </authorList>
    </citation>
    <scope>NUCLEOTIDE SEQUENCE [LARGE SCALE GENOMIC DNA]</scope>
    <source>
        <strain evidence="2 3">179-BFC-A-HS</strain>
    </source>
</reference>
<feature type="region of interest" description="Disordered" evidence="1">
    <location>
        <begin position="1"/>
        <end position="26"/>
    </location>
</feature>
<comment type="caution">
    <text evidence="2">The sequence shown here is derived from an EMBL/GenBank/DDBJ whole genome shotgun (WGS) entry which is preliminary data.</text>
</comment>
<feature type="compositionally biased region" description="Basic residues" evidence="1">
    <location>
        <begin position="1"/>
        <end position="12"/>
    </location>
</feature>
<dbReference type="RefSeq" id="WP_306067028.1">
    <property type="nucleotide sequence ID" value="NZ_JAROCA020000002.1"/>
</dbReference>
<evidence type="ECO:0000313" key="3">
    <source>
        <dbReference type="Proteomes" id="UP001228376"/>
    </source>
</evidence>